<feature type="domain" description="NIF system FeS cluster assembly NifU N-terminal" evidence="1">
    <location>
        <begin position="24"/>
        <end position="121"/>
    </location>
</feature>
<evidence type="ECO:0000259" key="1">
    <source>
        <dbReference type="Pfam" id="PF01592"/>
    </source>
</evidence>
<dbReference type="Gene3D" id="3.90.1010.10">
    <property type="match status" value="1"/>
</dbReference>
<evidence type="ECO:0000313" key="3">
    <source>
        <dbReference type="Proteomes" id="UP000600865"/>
    </source>
</evidence>
<dbReference type="GO" id="GO:0016226">
    <property type="term" value="P:iron-sulfur cluster assembly"/>
    <property type="evidence" value="ECO:0007669"/>
    <property type="project" value="InterPro"/>
</dbReference>
<proteinExistence type="predicted"/>
<keyword evidence="3" id="KW-1185">Reference proteome</keyword>
<protein>
    <submittedName>
        <fullName evidence="2">Iron-sulfur cluster assembly scaffold protein</fullName>
    </submittedName>
</protein>
<evidence type="ECO:0000313" key="2">
    <source>
        <dbReference type="EMBL" id="GGX72117.1"/>
    </source>
</evidence>
<dbReference type="Proteomes" id="UP000600865">
    <property type="component" value="Unassembled WGS sequence"/>
</dbReference>
<gene>
    <name evidence="2" type="ORF">GCM10011309_22990</name>
</gene>
<organism evidence="2 3">
    <name type="scientific">Litorimonas cladophorae</name>
    <dbReference type="NCBI Taxonomy" id="1220491"/>
    <lineage>
        <taxon>Bacteria</taxon>
        <taxon>Pseudomonadati</taxon>
        <taxon>Pseudomonadota</taxon>
        <taxon>Alphaproteobacteria</taxon>
        <taxon>Maricaulales</taxon>
        <taxon>Robiginitomaculaceae</taxon>
    </lineage>
</organism>
<name>A0A918KQB7_9PROT</name>
<dbReference type="InterPro" id="IPR002871">
    <property type="entry name" value="NIF_FeS_clus_asmbl_NifU_N"/>
</dbReference>
<dbReference type="GO" id="GO:0051536">
    <property type="term" value="F:iron-sulfur cluster binding"/>
    <property type="evidence" value="ECO:0007669"/>
    <property type="project" value="InterPro"/>
</dbReference>
<dbReference type="Pfam" id="PF01592">
    <property type="entry name" value="NifU_N"/>
    <property type="match status" value="1"/>
</dbReference>
<comment type="caution">
    <text evidence="2">The sequence shown here is derived from an EMBL/GenBank/DDBJ whole genome shotgun (WGS) entry which is preliminary data.</text>
</comment>
<dbReference type="AlphaFoldDB" id="A0A918KQB7"/>
<dbReference type="RefSeq" id="WP_189585981.1">
    <property type="nucleotide sequence ID" value="NZ_BMYV01000002.1"/>
</dbReference>
<dbReference type="SUPFAM" id="SSF82649">
    <property type="entry name" value="SufE/NifU"/>
    <property type="match status" value="1"/>
</dbReference>
<dbReference type="EMBL" id="BMYV01000002">
    <property type="protein sequence ID" value="GGX72117.1"/>
    <property type="molecule type" value="Genomic_DNA"/>
</dbReference>
<accession>A0A918KQB7</accession>
<reference evidence="2 3" key="1">
    <citation type="journal article" date="2014" name="Int. J. Syst. Evol. Microbiol.">
        <title>Complete genome sequence of Corynebacterium casei LMG S-19264T (=DSM 44701T), isolated from a smear-ripened cheese.</title>
        <authorList>
            <consortium name="US DOE Joint Genome Institute (JGI-PGF)"/>
            <person name="Walter F."/>
            <person name="Albersmeier A."/>
            <person name="Kalinowski J."/>
            <person name="Ruckert C."/>
        </authorList>
    </citation>
    <scope>NUCLEOTIDE SEQUENCE [LARGE SCALE GENOMIC DNA]</scope>
    <source>
        <strain evidence="2 3">KCTC 23968</strain>
    </source>
</reference>
<sequence length="141" mass="14719">MFDDLYNADILGLSATLKNAALDAPDGTARKVSKLCGSWLEIDLKIDDGVVTDCAMRVQACALGQASAAILKASIIGANLEELVVARDGLRAMLRDGGDPPAGRFARLSLLAGVAAYLARHTSTLLAFEAAVLAFEAEGQK</sequence>
<dbReference type="GO" id="GO:0005506">
    <property type="term" value="F:iron ion binding"/>
    <property type="evidence" value="ECO:0007669"/>
    <property type="project" value="InterPro"/>
</dbReference>
<dbReference type="CDD" id="cd06664">
    <property type="entry name" value="IscU_like"/>
    <property type="match status" value="1"/>
</dbReference>